<feature type="transmembrane region" description="Helical" evidence="1">
    <location>
        <begin position="13"/>
        <end position="29"/>
    </location>
</feature>
<keyword evidence="1" id="KW-1133">Transmembrane helix</keyword>
<sequence>MNVSEENQSEGKWAPWWVYAIAIVGLNALKQKFLEDSPFVLNLAVTVALIAVIMVGITAAYRGMATKKN</sequence>
<proteinExistence type="predicted"/>
<keyword evidence="1" id="KW-0812">Transmembrane</keyword>
<evidence type="ECO:0000313" key="3">
    <source>
        <dbReference type="Proteomes" id="UP000242444"/>
    </source>
</evidence>
<keyword evidence="1" id="KW-0472">Membrane</keyword>
<keyword evidence="3" id="KW-1185">Reference proteome</keyword>
<dbReference type="AlphaFoldDB" id="A0A263D361"/>
<feature type="transmembrane region" description="Helical" evidence="1">
    <location>
        <begin position="41"/>
        <end position="61"/>
    </location>
</feature>
<protein>
    <submittedName>
        <fullName evidence="2">Uncharacterized protein</fullName>
    </submittedName>
</protein>
<evidence type="ECO:0000313" key="2">
    <source>
        <dbReference type="EMBL" id="OZM72903.1"/>
    </source>
</evidence>
<dbReference type="EMBL" id="NKYE01000006">
    <property type="protein sequence ID" value="OZM72903.1"/>
    <property type="molecule type" value="Genomic_DNA"/>
</dbReference>
<dbReference type="InParanoid" id="A0A263D361"/>
<evidence type="ECO:0000256" key="1">
    <source>
        <dbReference type="SAM" id="Phobius"/>
    </source>
</evidence>
<name>A0A263D361_9PSEU</name>
<gene>
    <name evidence="2" type="ORF">CFN78_11615</name>
</gene>
<reference evidence="2 3" key="1">
    <citation type="submission" date="2017-07" db="EMBL/GenBank/DDBJ databases">
        <title>Amycolatopsis antarcticus sp. nov., isolated from the surface of an Antarcticus brown macroalga.</title>
        <authorList>
            <person name="Wang J."/>
            <person name="Leiva S."/>
            <person name="Huang J."/>
            <person name="Huang Y."/>
        </authorList>
    </citation>
    <scope>NUCLEOTIDE SEQUENCE [LARGE SCALE GENOMIC DNA]</scope>
    <source>
        <strain evidence="2 3">AU-G6</strain>
    </source>
</reference>
<accession>A0A263D361</accession>
<organism evidence="2 3">
    <name type="scientific">Amycolatopsis antarctica</name>
    <dbReference type="NCBI Taxonomy" id="1854586"/>
    <lineage>
        <taxon>Bacteria</taxon>
        <taxon>Bacillati</taxon>
        <taxon>Actinomycetota</taxon>
        <taxon>Actinomycetes</taxon>
        <taxon>Pseudonocardiales</taxon>
        <taxon>Pseudonocardiaceae</taxon>
        <taxon>Amycolatopsis</taxon>
    </lineage>
</organism>
<comment type="caution">
    <text evidence="2">The sequence shown here is derived from an EMBL/GenBank/DDBJ whole genome shotgun (WGS) entry which is preliminary data.</text>
</comment>
<dbReference type="Proteomes" id="UP000242444">
    <property type="component" value="Unassembled WGS sequence"/>
</dbReference>
<dbReference type="OrthoDB" id="3542463at2"/>